<evidence type="ECO:0000256" key="2">
    <source>
        <dbReference type="ARBA" id="ARBA00023242"/>
    </source>
</evidence>
<keyword evidence="2" id="KW-0539">Nucleus</keyword>
<accession>W5MIH5</accession>
<evidence type="ECO:0000256" key="1">
    <source>
        <dbReference type="ARBA" id="ARBA00004123"/>
    </source>
</evidence>
<evidence type="ECO:0000256" key="4">
    <source>
        <dbReference type="SAM" id="MobiDB-lite"/>
    </source>
</evidence>
<dbReference type="eggNOG" id="ENOG502QS5W">
    <property type="taxonomic scope" value="Eukaryota"/>
</dbReference>
<dbReference type="Proteomes" id="UP000018468">
    <property type="component" value="Linkage group LG27"/>
</dbReference>
<keyword evidence="6" id="KW-1185">Reference proteome</keyword>
<dbReference type="AlphaFoldDB" id="W5MIH5"/>
<dbReference type="KEGG" id="loc:102689359"/>
<reference evidence="5" key="3">
    <citation type="submission" date="2025-09" db="UniProtKB">
        <authorList>
            <consortium name="Ensembl"/>
        </authorList>
    </citation>
    <scope>IDENTIFICATION</scope>
</reference>
<feature type="compositionally biased region" description="Acidic residues" evidence="4">
    <location>
        <begin position="35"/>
        <end position="48"/>
    </location>
</feature>
<protein>
    <submittedName>
        <fullName evidence="5">Serum amyloid A-like 1</fullName>
    </submittedName>
</protein>
<organism evidence="5 6">
    <name type="scientific">Lepisosteus oculatus</name>
    <name type="common">Spotted gar</name>
    <dbReference type="NCBI Taxonomy" id="7918"/>
    <lineage>
        <taxon>Eukaryota</taxon>
        <taxon>Metazoa</taxon>
        <taxon>Chordata</taxon>
        <taxon>Craniata</taxon>
        <taxon>Vertebrata</taxon>
        <taxon>Euteleostomi</taxon>
        <taxon>Actinopterygii</taxon>
        <taxon>Neopterygii</taxon>
        <taxon>Holostei</taxon>
        <taxon>Semionotiformes</taxon>
        <taxon>Lepisosteidae</taxon>
        <taxon>Lepisosteus</taxon>
    </lineage>
</organism>
<reference evidence="6" key="1">
    <citation type="submission" date="2011-12" db="EMBL/GenBank/DDBJ databases">
        <title>The Draft Genome of Lepisosteus oculatus.</title>
        <authorList>
            <consortium name="The Broad Institute Genome Assembly &amp; Analysis Group"/>
            <consortium name="Computational R&amp;D Group"/>
            <consortium name="and Sequencing Platform"/>
            <person name="Di Palma F."/>
            <person name="Alfoldi J."/>
            <person name="Johnson J."/>
            <person name="Berlin A."/>
            <person name="Gnerre S."/>
            <person name="Jaffe D."/>
            <person name="MacCallum I."/>
            <person name="Young S."/>
            <person name="Walker B.J."/>
            <person name="Lander E.S."/>
            <person name="Lindblad-Toh K."/>
        </authorList>
    </citation>
    <scope>NUCLEOTIDE SEQUENCE [LARGE SCALE GENOMIC DNA]</scope>
</reference>
<name>W5MIH5_LEPOC</name>
<dbReference type="FunCoup" id="W5MIH5">
    <property type="interactions" value="1182"/>
</dbReference>
<comment type="similarity">
    <text evidence="3">Belongs to the SAAL1 family.</text>
</comment>
<feature type="region of interest" description="Disordered" evidence="4">
    <location>
        <begin position="1"/>
        <end position="54"/>
    </location>
</feature>
<dbReference type="EMBL" id="AHAT01030598">
    <property type="status" value="NOT_ANNOTATED_CDS"/>
    <property type="molecule type" value="Genomic_DNA"/>
</dbReference>
<dbReference type="GO" id="GO:0005654">
    <property type="term" value="C:nucleoplasm"/>
    <property type="evidence" value="ECO:0000318"/>
    <property type="project" value="GO_Central"/>
</dbReference>
<dbReference type="PANTHER" id="PTHR23424:SF23">
    <property type="entry name" value="PROTEIN SAAL1"/>
    <property type="match status" value="1"/>
</dbReference>
<dbReference type="InterPro" id="IPR052464">
    <property type="entry name" value="Synovial_Prolif_Regulator"/>
</dbReference>
<evidence type="ECO:0000256" key="3">
    <source>
        <dbReference type="ARBA" id="ARBA00038401"/>
    </source>
</evidence>
<dbReference type="Bgee" id="ENSLOCG00000006776">
    <property type="expression patterns" value="Expressed in ovary and 13 other cell types or tissues"/>
</dbReference>
<dbReference type="GO" id="GO:1901647">
    <property type="term" value="P:positive regulation of synoviocyte proliferation"/>
    <property type="evidence" value="ECO:0000318"/>
    <property type="project" value="GO_Central"/>
</dbReference>
<dbReference type="STRING" id="7918.ENSLOCP00000008184"/>
<feature type="compositionally biased region" description="Pro residues" evidence="4">
    <location>
        <begin position="17"/>
        <end position="33"/>
    </location>
</feature>
<dbReference type="Ensembl" id="ENSLOCT00000008194.1">
    <property type="protein sequence ID" value="ENSLOCP00000008184.1"/>
    <property type="gene ID" value="ENSLOCG00000006776.1"/>
</dbReference>
<evidence type="ECO:0000313" key="5">
    <source>
        <dbReference type="Ensembl" id="ENSLOCP00000008184.1"/>
    </source>
</evidence>
<reference evidence="5" key="2">
    <citation type="submission" date="2025-08" db="UniProtKB">
        <authorList>
            <consortium name="Ensembl"/>
        </authorList>
    </citation>
    <scope>IDENTIFICATION</scope>
</reference>
<dbReference type="HOGENOM" id="CLU_045694_0_0_1"/>
<dbReference type="PANTHER" id="PTHR23424">
    <property type="entry name" value="SERUM AMYLOID A"/>
    <property type="match status" value="1"/>
</dbReference>
<dbReference type="EMBL" id="AHAT01030597">
    <property type="status" value="NOT_ANNOTATED_CDS"/>
    <property type="molecule type" value="Genomic_DNA"/>
</dbReference>
<sequence length="440" mass="47564">MLMERGGDSEDDGGSAPPCPDSDPARNPSPPPGYDAEEEEDEEEEGGPEGDAIGNTVYSKHWLFGALTRLVQVAAEQGAGDPEAREELGEEDEEQLCKVWDMAADQDVARFLQEFKAADILLGAIAKSGSPRLTEICVGILGNMACFPDACRSISENEDLGVVLLLLLSDGDPPTLLETSRLLLTCLARPSAAPLWLERVRQQESVRQSLCFIMCSSTNVDLLLKVGELVDKLFDLDEELMRSWITPQAQPSTTDGEGPLHIAPCLLEAAKQLRSESPEGLEVYIHALQLLTTVDTGIQALVEPEQVAEELWALLSDVVCSDLCQPDDPAVTLQEQKTLLAPVLAVLGALFHLQGRPECCCPDRNLPLVGSLTRVLQYQQECQQGAAEDQDVHLQILKETAAELLSGLLAGLPQARPGAGFEREGPCSRLGRHTSWVGGV</sequence>
<evidence type="ECO:0000313" key="6">
    <source>
        <dbReference type="Proteomes" id="UP000018468"/>
    </source>
</evidence>
<dbReference type="InParanoid" id="W5MIH5"/>
<dbReference type="EMBL" id="AHAT01030596">
    <property type="status" value="NOT_ANNOTATED_CDS"/>
    <property type="molecule type" value="Genomic_DNA"/>
</dbReference>
<dbReference type="OMA" id="NMFQELT"/>
<dbReference type="InterPro" id="IPR016024">
    <property type="entry name" value="ARM-type_fold"/>
</dbReference>
<proteinExistence type="inferred from homology"/>
<dbReference type="OrthoDB" id="2156856at2759"/>
<comment type="subcellular location">
    <subcellularLocation>
        <location evidence="1">Nucleus</location>
    </subcellularLocation>
</comment>
<dbReference type="GeneTree" id="ENSGT00390000004737"/>
<dbReference type="SUPFAM" id="SSF48371">
    <property type="entry name" value="ARM repeat"/>
    <property type="match status" value="1"/>
</dbReference>